<dbReference type="Proteomes" id="UP001055879">
    <property type="component" value="Linkage Group LG11"/>
</dbReference>
<evidence type="ECO:0000313" key="2">
    <source>
        <dbReference type="Proteomes" id="UP001055879"/>
    </source>
</evidence>
<dbReference type="EMBL" id="CM042057">
    <property type="protein sequence ID" value="KAI3692556.1"/>
    <property type="molecule type" value="Genomic_DNA"/>
</dbReference>
<reference evidence="1 2" key="2">
    <citation type="journal article" date="2022" name="Mol. Ecol. Resour.">
        <title>The genomes of chicory, endive, great burdock and yacon provide insights into Asteraceae paleo-polyploidization history and plant inulin production.</title>
        <authorList>
            <person name="Fan W."/>
            <person name="Wang S."/>
            <person name="Wang H."/>
            <person name="Wang A."/>
            <person name="Jiang F."/>
            <person name="Liu H."/>
            <person name="Zhao H."/>
            <person name="Xu D."/>
            <person name="Zhang Y."/>
        </authorList>
    </citation>
    <scope>NUCLEOTIDE SEQUENCE [LARGE SCALE GENOMIC DNA]</scope>
    <source>
        <strain evidence="2">cv. Niubang</strain>
    </source>
</reference>
<keyword evidence="2" id="KW-1185">Reference proteome</keyword>
<name>A0ACB8Z4C8_ARCLA</name>
<evidence type="ECO:0000313" key="1">
    <source>
        <dbReference type="EMBL" id="KAI3692556.1"/>
    </source>
</evidence>
<proteinExistence type="predicted"/>
<gene>
    <name evidence="1" type="ORF">L6452_32373</name>
</gene>
<sequence length="103" mass="12756">MRKQSHEEEMESRNRYKTFVSQQKRDDSLKTRHNISDGMHNKRANEEFIRRGDRAEREEPLHAHIESTSRHKPERDDNLYQYKRDEQARPRDDDQHSFRYKEE</sequence>
<comment type="caution">
    <text evidence="1">The sequence shown here is derived from an EMBL/GenBank/DDBJ whole genome shotgun (WGS) entry which is preliminary data.</text>
</comment>
<protein>
    <submittedName>
        <fullName evidence="1">Uncharacterized protein</fullName>
    </submittedName>
</protein>
<accession>A0ACB8Z4C8</accession>
<reference evidence="2" key="1">
    <citation type="journal article" date="2022" name="Mol. Ecol. Resour.">
        <title>The genomes of chicory, endive, great burdock and yacon provide insights into Asteraceae palaeo-polyploidization history and plant inulin production.</title>
        <authorList>
            <person name="Fan W."/>
            <person name="Wang S."/>
            <person name="Wang H."/>
            <person name="Wang A."/>
            <person name="Jiang F."/>
            <person name="Liu H."/>
            <person name="Zhao H."/>
            <person name="Xu D."/>
            <person name="Zhang Y."/>
        </authorList>
    </citation>
    <scope>NUCLEOTIDE SEQUENCE [LARGE SCALE GENOMIC DNA]</scope>
    <source>
        <strain evidence="2">cv. Niubang</strain>
    </source>
</reference>
<organism evidence="1 2">
    <name type="scientific">Arctium lappa</name>
    <name type="common">Greater burdock</name>
    <name type="synonym">Lappa major</name>
    <dbReference type="NCBI Taxonomy" id="4217"/>
    <lineage>
        <taxon>Eukaryota</taxon>
        <taxon>Viridiplantae</taxon>
        <taxon>Streptophyta</taxon>
        <taxon>Embryophyta</taxon>
        <taxon>Tracheophyta</taxon>
        <taxon>Spermatophyta</taxon>
        <taxon>Magnoliopsida</taxon>
        <taxon>eudicotyledons</taxon>
        <taxon>Gunneridae</taxon>
        <taxon>Pentapetalae</taxon>
        <taxon>asterids</taxon>
        <taxon>campanulids</taxon>
        <taxon>Asterales</taxon>
        <taxon>Asteraceae</taxon>
        <taxon>Carduoideae</taxon>
        <taxon>Cardueae</taxon>
        <taxon>Arctiinae</taxon>
        <taxon>Arctium</taxon>
    </lineage>
</organism>